<dbReference type="RefSeq" id="WP_136722988.1">
    <property type="nucleotide sequence ID" value="NZ_SUMC01000006.1"/>
</dbReference>
<dbReference type="Proteomes" id="UP000305778">
    <property type="component" value="Unassembled WGS sequence"/>
</dbReference>
<evidence type="ECO:0000313" key="2">
    <source>
        <dbReference type="Proteomes" id="UP000305778"/>
    </source>
</evidence>
<evidence type="ECO:0000313" key="1">
    <source>
        <dbReference type="EMBL" id="TKA11993.1"/>
    </source>
</evidence>
<proteinExistence type="predicted"/>
<name>A0A4U0SRN6_9ACTN</name>
<sequence length="117" mass="12494">MTFQLLVSSRVREDSPRVPDRLELSARVTAAVLVLSVRTSPLRVSPEAVRAAVLPSAALSRQPLAVRVAPPWTVMSALAPSTEKSSLSVASREPPFTVILAVPGTLPPLLHAWTPPE</sequence>
<dbReference type="AlphaFoldDB" id="A0A4U0SRN6"/>
<comment type="caution">
    <text evidence="1">The sequence shown here is derived from an EMBL/GenBank/DDBJ whole genome shotgun (WGS) entry which is preliminary data.</text>
</comment>
<gene>
    <name evidence="1" type="ORF">FCI23_09320</name>
</gene>
<accession>A0A4U0SRN6</accession>
<keyword evidence="2" id="KW-1185">Reference proteome</keyword>
<dbReference type="EMBL" id="SUMC01000006">
    <property type="protein sequence ID" value="TKA11993.1"/>
    <property type="molecule type" value="Genomic_DNA"/>
</dbReference>
<organism evidence="1 2">
    <name type="scientific">Actinacidiphila oryziradicis</name>
    <dbReference type="NCBI Taxonomy" id="2571141"/>
    <lineage>
        <taxon>Bacteria</taxon>
        <taxon>Bacillati</taxon>
        <taxon>Actinomycetota</taxon>
        <taxon>Actinomycetes</taxon>
        <taxon>Kitasatosporales</taxon>
        <taxon>Streptomycetaceae</taxon>
        <taxon>Actinacidiphila</taxon>
    </lineage>
</organism>
<protein>
    <submittedName>
        <fullName evidence="1">Uncharacterized protein</fullName>
    </submittedName>
</protein>
<reference evidence="1 2" key="1">
    <citation type="submission" date="2019-04" db="EMBL/GenBank/DDBJ databases">
        <title>Streptomyces oryziradicis sp. nov., a novel actinomycete isolated from rhizosphere soil of rice (Oryza sativa L.).</title>
        <authorList>
            <person name="Li C."/>
        </authorList>
    </citation>
    <scope>NUCLEOTIDE SEQUENCE [LARGE SCALE GENOMIC DNA]</scope>
    <source>
        <strain evidence="1 2">NEAU-C40</strain>
    </source>
</reference>